<proteinExistence type="predicted"/>
<dbReference type="RefSeq" id="WP_145370872.1">
    <property type="nucleotide sequence ID" value="NZ_CP036275.1"/>
</dbReference>
<organism evidence="1 2">
    <name type="scientific">Maioricimonas rarisocia</name>
    <dbReference type="NCBI Taxonomy" id="2528026"/>
    <lineage>
        <taxon>Bacteria</taxon>
        <taxon>Pseudomonadati</taxon>
        <taxon>Planctomycetota</taxon>
        <taxon>Planctomycetia</taxon>
        <taxon>Planctomycetales</taxon>
        <taxon>Planctomycetaceae</taxon>
        <taxon>Maioricimonas</taxon>
    </lineage>
</organism>
<name>A0A517ZB42_9PLAN</name>
<accession>A0A517ZB42</accession>
<reference evidence="1 2" key="1">
    <citation type="submission" date="2019-02" db="EMBL/GenBank/DDBJ databases">
        <title>Deep-cultivation of Planctomycetes and their phenomic and genomic characterization uncovers novel biology.</title>
        <authorList>
            <person name="Wiegand S."/>
            <person name="Jogler M."/>
            <person name="Boedeker C."/>
            <person name="Pinto D."/>
            <person name="Vollmers J."/>
            <person name="Rivas-Marin E."/>
            <person name="Kohn T."/>
            <person name="Peeters S.H."/>
            <person name="Heuer A."/>
            <person name="Rast P."/>
            <person name="Oberbeckmann S."/>
            <person name="Bunk B."/>
            <person name="Jeske O."/>
            <person name="Meyerdierks A."/>
            <person name="Storesund J.E."/>
            <person name="Kallscheuer N."/>
            <person name="Luecker S."/>
            <person name="Lage O.M."/>
            <person name="Pohl T."/>
            <person name="Merkel B.J."/>
            <person name="Hornburger P."/>
            <person name="Mueller R.-W."/>
            <person name="Bruemmer F."/>
            <person name="Labrenz M."/>
            <person name="Spormann A.M."/>
            <person name="Op den Camp H."/>
            <person name="Overmann J."/>
            <person name="Amann R."/>
            <person name="Jetten M.S.M."/>
            <person name="Mascher T."/>
            <person name="Medema M.H."/>
            <person name="Devos D.P."/>
            <person name="Kaster A.-K."/>
            <person name="Ovreas L."/>
            <person name="Rohde M."/>
            <person name="Galperin M.Y."/>
            <person name="Jogler C."/>
        </authorList>
    </citation>
    <scope>NUCLEOTIDE SEQUENCE [LARGE SCALE GENOMIC DNA]</scope>
    <source>
        <strain evidence="1 2">Mal4</strain>
    </source>
</reference>
<evidence type="ECO:0000313" key="2">
    <source>
        <dbReference type="Proteomes" id="UP000320496"/>
    </source>
</evidence>
<evidence type="ECO:0000313" key="1">
    <source>
        <dbReference type="EMBL" id="QDU39716.1"/>
    </source>
</evidence>
<dbReference type="Proteomes" id="UP000320496">
    <property type="component" value="Chromosome"/>
</dbReference>
<dbReference type="KEGG" id="mri:Mal4_40620"/>
<dbReference type="EMBL" id="CP036275">
    <property type="protein sequence ID" value="QDU39716.1"/>
    <property type="molecule type" value="Genomic_DNA"/>
</dbReference>
<sequence>MIELEVTRSSINFPRNMQARVAHALARRTLQEDVRNELDALTTAGDSFRTSLSTTTLDWMMTKYSEQLVFNPRREIEHWFAYDSGAYLDPGYPPLFYQADRRKGPSPNKSAVAAIGEGVAGFLAQRVYGCRKLARPNHDCPDIVMEANNTTYLVEAKASLGGNAADAISENKLSFVSLTATSAILDVRPVRGLLVSTSIALEDSYRIHILEVNAVS</sequence>
<protein>
    <submittedName>
        <fullName evidence="1">Uncharacterized protein</fullName>
    </submittedName>
</protein>
<dbReference type="OrthoDB" id="3078748at2"/>
<keyword evidence="2" id="KW-1185">Reference proteome</keyword>
<gene>
    <name evidence="1" type="ORF">Mal4_40620</name>
</gene>
<dbReference type="AlphaFoldDB" id="A0A517ZB42"/>